<comment type="caution">
    <text evidence="1">The sequence shown here is derived from an EMBL/GenBank/DDBJ whole genome shotgun (WGS) entry which is preliminary data.</text>
</comment>
<protein>
    <submittedName>
        <fullName evidence="1">Transcription factor DIVARICATA</fullName>
    </submittedName>
</protein>
<evidence type="ECO:0000313" key="2">
    <source>
        <dbReference type="Proteomes" id="UP001060215"/>
    </source>
</evidence>
<sequence>MYDKETPNRCQRVAAMIPGKTVRDVMKLEDDVSSIEADKLFENALAVYDKETPNRWQRVAAMIPGKTARDVMKQYKELEDDVSSIEAGLVPNPWDNSSPFYIGMGK</sequence>
<proteinExistence type="predicted"/>
<name>A0ACC0H111_9ERIC</name>
<accession>A0ACC0H111</accession>
<organism evidence="1 2">
    <name type="scientific">Camellia lanceoleosa</name>
    <dbReference type="NCBI Taxonomy" id="1840588"/>
    <lineage>
        <taxon>Eukaryota</taxon>
        <taxon>Viridiplantae</taxon>
        <taxon>Streptophyta</taxon>
        <taxon>Embryophyta</taxon>
        <taxon>Tracheophyta</taxon>
        <taxon>Spermatophyta</taxon>
        <taxon>Magnoliopsida</taxon>
        <taxon>eudicotyledons</taxon>
        <taxon>Gunneridae</taxon>
        <taxon>Pentapetalae</taxon>
        <taxon>asterids</taxon>
        <taxon>Ericales</taxon>
        <taxon>Theaceae</taxon>
        <taxon>Camellia</taxon>
    </lineage>
</organism>
<gene>
    <name evidence="1" type="ORF">LOK49_LG07G00725</name>
</gene>
<keyword evidence="2" id="KW-1185">Reference proteome</keyword>
<dbReference type="Proteomes" id="UP001060215">
    <property type="component" value="Chromosome 7"/>
</dbReference>
<dbReference type="EMBL" id="CM045764">
    <property type="protein sequence ID" value="KAI8007172.1"/>
    <property type="molecule type" value="Genomic_DNA"/>
</dbReference>
<evidence type="ECO:0000313" key="1">
    <source>
        <dbReference type="EMBL" id="KAI8007172.1"/>
    </source>
</evidence>
<reference evidence="1 2" key="1">
    <citation type="journal article" date="2022" name="Plant J.">
        <title>Chromosome-level genome of Camellia lanceoleosa provides a valuable resource for understanding genome evolution and self-incompatibility.</title>
        <authorList>
            <person name="Gong W."/>
            <person name="Xiao S."/>
            <person name="Wang L."/>
            <person name="Liao Z."/>
            <person name="Chang Y."/>
            <person name="Mo W."/>
            <person name="Hu G."/>
            <person name="Li W."/>
            <person name="Zhao G."/>
            <person name="Zhu H."/>
            <person name="Hu X."/>
            <person name="Ji K."/>
            <person name="Xiang X."/>
            <person name="Song Q."/>
            <person name="Yuan D."/>
            <person name="Jin S."/>
            <person name="Zhang L."/>
        </authorList>
    </citation>
    <scope>NUCLEOTIDE SEQUENCE [LARGE SCALE GENOMIC DNA]</scope>
    <source>
        <strain evidence="1">SQ_2022a</strain>
    </source>
</reference>